<evidence type="ECO:0000256" key="11">
    <source>
        <dbReference type="PIRSR" id="PIRSR602401-1"/>
    </source>
</evidence>
<evidence type="ECO:0000256" key="6">
    <source>
        <dbReference type="ARBA" id="ARBA00022989"/>
    </source>
</evidence>
<keyword evidence="3 11" id="KW-0349">Heme</keyword>
<dbReference type="InterPro" id="IPR017972">
    <property type="entry name" value="Cyt_P450_CS"/>
</dbReference>
<dbReference type="GO" id="GO:0020037">
    <property type="term" value="F:heme binding"/>
    <property type="evidence" value="ECO:0007669"/>
    <property type="project" value="InterPro"/>
</dbReference>
<dbReference type="GO" id="GO:0004497">
    <property type="term" value="F:monooxygenase activity"/>
    <property type="evidence" value="ECO:0007669"/>
    <property type="project" value="UniProtKB-KW"/>
</dbReference>
<dbReference type="InterPro" id="IPR036396">
    <property type="entry name" value="Cyt_P450_sf"/>
</dbReference>
<evidence type="ECO:0000313" key="15">
    <source>
        <dbReference type="EMBL" id="GMN21482.1"/>
    </source>
</evidence>
<dbReference type="InterPro" id="IPR050665">
    <property type="entry name" value="Cytochrome_P450_Monooxygen"/>
</dbReference>
<dbReference type="Gene3D" id="1.10.630.10">
    <property type="entry name" value="Cytochrome P450"/>
    <property type="match status" value="1"/>
</dbReference>
<evidence type="ECO:0000256" key="5">
    <source>
        <dbReference type="ARBA" id="ARBA00022723"/>
    </source>
</evidence>
<dbReference type="Pfam" id="PF00067">
    <property type="entry name" value="p450"/>
    <property type="match status" value="1"/>
</dbReference>
<feature type="binding site" description="axial binding residue" evidence="11">
    <location>
        <position position="299"/>
    </location>
    <ligand>
        <name>heme</name>
        <dbReference type="ChEBI" id="CHEBI:30413"/>
    </ligand>
    <ligandPart>
        <name>Fe</name>
        <dbReference type="ChEBI" id="CHEBI:18248"/>
    </ligandPart>
</feature>
<keyword evidence="5 11" id="KW-0479">Metal-binding</keyword>
<comment type="caution">
    <text evidence="16">The sequence shown here is derived from an EMBL/GenBank/DDBJ whole genome shotgun (WGS) entry which is preliminary data.</text>
</comment>
<evidence type="ECO:0000313" key="17">
    <source>
        <dbReference type="Proteomes" id="UP001187192"/>
    </source>
</evidence>
<keyword evidence="6" id="KW-1133">Transmembrane helix</keyword>
<protein>
    <recommendedName>
        <fullName evidence="18">Cytochrome P450</fullName>
    </recommendedName>
</protein>
<evidence type="ECO:0000313" key="16">
    <source>
        <dbReference type="EMBL" id="GMN21491.1"/>
    </source>
</evidence>
<evidence type="ECO:0000256" key="3">
    <source>
        <dbReference type="ARBA" id="ARBA00022617"/>
    </source>
</evidence>
<dbReference type="GO" id="GO:0005506">
    <property type="term" value="F:iron ion binding"/>
    <property type="evidence" value="ECO:0007669"/>
    <property type="project" value="InterPro"/>
</dbReference>
<comment type="subcellular location">
    <subcellularLocation>
        <location evidence="1">Membrane</location>
        <topology evidence="1">Single-pass membrane protein</topology>
    </subcellularLocation>
</comment>
<dbReference type="PANTHER" id="PTHR24282">
    <property type="entry name" value="CYTOCHROME P450 FAMILY MEMBER"/>
    <property type="match status" value="1"/>
</dbReference>
<dbReference type="GO" id="GO:0016705">
    <property type="term" value="F:oxidoreductase activity, acting on paired donors, with incorporation or reduction of molecular oxygen"/>
    <property type="evidence" value="ECO:0007669"/>
    <property type="project" value="InterPro"/>
</dbReference>
<dbReference type="EMBL" id="BTGU01007833">
    <property type="protein sequence ID" value="GMN21462.1"/>
    <property type="molecule type" value="Genomic_DNA"/>
</dbReference>
<accession>A0AA88CLR2</accession>
<keyword evidence="8 11" id="KW-0408">Iron</keyword>
<dbReference type="PROSITE" id="PS00086">
    <property type="entry name" value="CYTOCHROME_P450"/>
    <property type="match status" value="1"/>
</dbReference>
<name>A0AA88CLR2_FICCA</name>
<evidence type="ECO:0000256" key="1">
    <source>
        <dbReference type="ARBA" id="ARBA00004167"/>
    </source>
</evidence>
<dbReference type="Proteomes" id="UP001187192">
    <property type="component" value="Unassembled WGS sequence"/>
</dbReference>
<evidence type="ECO:0000256" key="9">
    <source>
        <dbReference type="ARBA" id="ARBA00023033"/>
    </source>
</evidence>
<keyword evidence="9 12" id="KW-0503">Monooxygenase</keyword>
<keyword evidence="7 12" id="KW-0560">Oxidoreductase</keyword>
<dbReference type="EMBL" id="BTGU01007836">
    <property type="protein sequence ID" value="GMN21491.1"/>
    <property type="molecule type" value="Genomic_DNA"/>
</dbReference>
<keyword evidence="4" id="KW-0812">Transmembrane</keyword>
<organism evidence="16 17">
    <name type="scientific">Ficus carica</name>
    <name type="common">Common fig</name>
    <dbReference type="NCBI Taxonomy" id="3494"/>
    <lineage>
        <taxon>Eukaryota</taxon>
        <taxon>Viridiplantae</taxon>
        <taxon>Streptophyta</taxon>
        <taxon>Embryophyta</taxon>
        <taxon>Tracheophyta</taxon>
        <taxon>Spermatophyta</taxon>
        <taxon>Magnoliopsida</taxon>
        <taxon>eudicotyledons</taxon>
        <taxon>Gunneridae</taxon>
        <taxon>Pentapetalae</taxon>
        <taxon>rosids</taxon>
        <taxon>fabids</taxon>
        <taxon>Rosales</taxon>
        <taxon>Moraceae</taxon>
        <taxon>Ficeae</taxon>
        <taxon>Ficus</taxon>
    </lineage>
</organism>
<sequence>MIPAFYESCNEMLTKWESLINHEGRCELDVWPYLEIMTSDVISRTAFGSSYEKGKKIFQLQKEQGQLAIKAIHSVYIPGWRFVPTKLNRRMKEIYNEIQATVKDMINKREEAMRGGEAICDDLLGLLMESNFKEIQEHGNNNKVGMSIGDVIEECKLFYIAGQGTTSTLLVWTLILLSRFPYWQDRAREEVLQIFGNNKPDFDGLARLKIVTMIFNEVLRLYPPLLLFTRRVDKKTQLGNLSLPAGVEVSIPIILINHDTEVWGEDAKDFKPERFTDGVSKATNGQVSFFPFGWGPRICVGQNFAMMEAKMTLALILQRFTFELSPSYTHAPLSILTLHPQYGAHLILHKR</sequence>
<comment type="similarity">
    <text evidence="2 12">Belongs to the cytochrome P450 family.</text>
</comment>
<evidence type="ECO:0008006" key="18">
    <source>
        <dbReference type="Google" id="ProtNLM"/>
    </source>
</evidence>
<comment type="cofactor">
    <cofactor evidence="11">
        <name>heme</name>
        <dbReference type="ChEBI" id="CHEBI:30413"/>
    </cofactor>
</comment>
<dbReference type="SUPFAM" id="SSF48264">
    <property type="entry name" value="Cytochrome P450"/>
    <property type="match status" value="1"/>
</dbReference>
<dbReference type="AlphaFoldDB" id="A0AA88CLR2"/>
<dbReference type="EMBL" id="BTGU01007834">
    <property type="protein sequence ID" value="GMN21472.1"/>
    <property type="molecule type" value="Genomic_DNA"/>
</dbReference>
<evidence type="ECO:0000256" key="7">
    <source>
        <dbReference type="ARBA" id="ARBA00023002"/>
    </source>
</evidence>
<evidence type="ECO:0000256" key="2">
    <source>
        <dbReference type="ARBA" id="ARBA00010617"/>
    </source>
</evidence>
<gene>
    <name evidence="13" type="ORF">TIFTF001_050136</name>
    <name evidence="14" type="ORF">TIFTF001_050137</name>
    <name evidence="15" type="ORF">TIFTF001_050138</name>
    <name evidence="16" type="ORF">TIFTF001_050139</name>
</gene>
<dbReference type="PRINTS" id="PR00385">
    <property type="entry name" value="P450"/>
</dbReference>
<evidence type="ECO:0000313" key="13">
    <source>
        <dbReference type="EMBL" id="GMN21462.1"/>
    </source>
</evidence>
<dbReference type="InterPro" id="IPR002401">
    <property type="entry name" value="Cyt_P450_E_grp-I"/>
</dbReference>
<dbReference type="EMBL" id="BTGU01007835">
    <property type="protein sequence ID" value="GMN21482.1"/>
    <property type="molecule type" value="Genomic_DNA"/>
</dbReference>
<evidence type="ECO:0000256" key="8">
    <source>
        <dbReference type="ARBA" id="ARBA00023004"/>
    </source>
</evidence>
<evidence type="ECO:0000256" key="12">
    <source>
        <dbReference type="RuleBase" id="RU000461"/>
    </source>
</evidence>
<dbReference type="InterPro" id="IPR001128">
    <property type="entry name" value="Cyt_P450"/>
</dbReference>
<proteinExistence type="inferred from homology"/>
<keyword evidence="10" id="KW-0472">Membrane</keyword>
<evidence type="ECO:0000256" key="10">
    <source>
        <dbReference type="ARBA" id="ARBA00023136"/>
    </source>
</evidence>
<evidence type="ECO:0000256" key="4">
    <source>
        <dbReference type="ARBA" id="ARBA00022692"/>
    </source>
</evidence>
<reference evidence="16" key="1">
    <citation type="submission" date="2023-07" db="EMBL/GenBank/DDBJ databases">
        <title>draft genome sequence of fig (Ficus carica).</title>
        <authorList>
            <person name="Takahashi T."/>
            <person name="Nishimura K."/>
        </authorList>
    </citation>
    <scope>NUCLEOTIDE SEQUENCE</scope>
</reference>
<dbReference type="PRINTS" id="PR00463">
    <property type="entry name" value="EP450I"/>
</dbReference>
<evidence type="ECO:0000313" key="14">
    <source>
        <dbReference type="EMBL" id="GMN21472.1"/>
    </source>
</evidence>
<dbReference type="GO" id="GO:0016020">
    <property type="term" value="C:membrane"/>
    <property type="evidence" value="ECO:0007669"/>
    <property type="project" value="UniProtKB-SubCell"/>
</dbReference>
<dbReference type="PANTHER" id="PTHR24282:SF255">
    <property type="entry name" value="CYTOCHROME P450 72A11-RELATED"/>
    <property type="match status" value="1"/>
</dbReference>
<keyword evidence="17" id="KW-1185">Reference proteome</keyword>